<comment type="caution">
    <text evidence="1">The sequence shown here is derived from an EMBL/GenBank/DDBJ whole genome shotgun (WGS) entry which is preliminary data.</text>
</comment>
<dbReference type="RefSeq" id="WP_110997205.1">
    <property type="nucleotide sequence ID" value="NZ_QKTW01000003.1"/>
</dbReference>
<dbReference type="Proteomes" id="UP000248745">
    <property type="component" value="Unassembled WGS sequence"/>
</dbReference>
<reference evidence="1 2" key="1">
    <citation type="submission" date="2018-06" db="EMBL/GenBank/DDBJ databases">
        <title>Mucibacter soli gen. nov., sp. nov., a new member of the family Chitinophagaceae producing mucin.</title>
        <authorList>
            <person name="Kim M.-K."/>
            <person name="Park S."/>
            <person name="Kim T.-S."/>
            <person name="Joung Y."/>
            <person name="Han J.-H."/>
            <person name="Kim S.B."/>
        </authorList>
    </citation>
    <scope>NUCLEOTIDE SEQUENCE [LARGE SCALE GENOMIC DNA]</scope>
    <source>
        <strain evidence="1 2">R1-15</strain>
    </source>
</reference>
<organism evidence="1 2">
    <name type="scientific">Taibaiella soli</name>
    <dbReference type="NCBI Taxonomy" id="1649169"/>
    <lineage>
        <taxon>Bacteria</taxon>
        <taxon>Pseudomonadati</taxon>
        <taxon>Bacteroidota</taxon>
        <taxon>Chitinophagia</taxon>
        <taxon>Chitinophagales</taxon>
        <taxon>Chitinophagaceae</taxon>
        <taxon>Taibaiella</taxon>
    </lineage>
</organism>
<evidence type="ECO:0000313" key="1">
    <source>
        <dbReference type="EMBL" id="PZF74368.1"/>
    </source>
</evidence>
<dbReference type="PANTHER" id="PTHR34817:SF1">
    <property type="entry name" value="NUCLEOTIDYLTRANSFERASE"/>
    <property type="match status" value="1"/>
</dbReference>
<evidence type="ECO:0000313" key="2">
    <source>
        <dbReference type="Proteomes" id="UP000248745"/>
    </source>
</evidence>
<dbReference type="GO" id="GO:0016740">
    <property type="term" value="F:transferase activity"/>
    <property type="evidence" value="ECO:0007669"/>
    <property type="project" value="UniProtKB-KW"/>
</dbReference>
<dbReference type="OrthoDB" id="243791at2"/>
<dbReference type="AlphaFoldDB" id="A0A2W2B2U4"/>
<gene>
    <name evidence="1" type="ORF">DN068_01960</name>
</gene>
<name>A0A2W2B2U4_9BACT</name>
<dbReference type="PANTHER" id="PTHR34817">
    <property type="entry name" value="NUCLEOTIDYLTRANSFERASE"/>
    <property type="match status" value="1"/>
</dbReference>
<accession>A0A2W2B2U4</accession>
<sequence>MTIQDLKEKKLLLLECVSGSRAYGLATEQSDTDLKGVYYLPREQFFGLQYIPQISNETNDETYYELGRFVELLSKNNPNILELLATSDDCILYKHPLMNALPVRMFLSKLCRETFAGYAATQVKKARGFKKKIVNPVAPERKSIMSFCFIVNDAGSVPLTDWLAENNLKQEHCGLSKIAHTKELYALYHDEKNELHYSGVMSGELANEVSVSSIPKEEPIKAYLFFNKEAYSVYCKDYREYWDWVAKRNENRYALNEAHGKHYDAKNMMHTIRLLQMAEEIGASNTISVKRNNRTELLAIKSGSFEYEDLLEMADDLMGRIDLAFANSALQDTPDMSVIEATLVKMRTELYLR</sequence>
<dbReference type="EMBL" id="QKTW01000003">
    <property type="protein sequence ID" value="PZF74368.1"/>
    <property type="molecule type" value="Genomic_DNA"/>
</dbReference>
<keyword evidence="2" id="KW-1185">Reference proteome</keyword>
<proteinExistence type="predicted"/>
<keyword evidence="1" id="KW-0808">Transferase</keyword>
<dbReference type="InterPro" id="IPR018775">
    <property type="entry name" value="RlaP"/>
</dbReference>
<dbReference type="Pfam" id="PF10127">
    <property type="entry name" value="RlaP"/>
    <property type="match status" value="1"/>
</dbReference>
<protein>
    <submittedName>
        <fullName evidence="1">Nucleotidyltransferase</fullName>
    </submittedName>
</protein>